<keyword evidence="3" id="KW-0812">Transmembrane</keyword>
<dbReference type="EMBL" id="CADIKH010000001">
    <property type="protein sequence ID" value="CAB3745698.1"/>
    <property type="molecule type" value="Genomic_DNA"/>
</dbReference>
<keyword evidence="5" id="KW-1185">Reference proteome</keyword>
<proteinExistence type="predicted"/>
<feature type="region of interest" description="Disordered" evidence="2">
    <location>
        <begin position="519"/>
        <end position="543"/>
    </location>
</feature>
<accession>A0A6J5CUR3</accession>
<keyword evidence="1" id="KW-0175">Coiled coil</keyword>
<name>A0A6J5CUR3_9BURK</name>
<dbReference type="Proteomes" id="UP000494363">
    <property type="component" value="Unassembled WGS sequence"/>
</dbReference>
<protein>
    <recommendedName>
        <fullName evidence="6">Transmembrane protein</fullName>
    </recommendedName>
</protein>
<reference evidence="4 5" key="1">
    <citation type="submission" date="2020-04" db="EMBL/GenBank/DDBJ databases">
        <authorList>
            <person name="De Canck E."/>
        </authorList>
    </citation>
    <scope>NUCLEOTIDE SEQUENCE [LARGE SCALE GENOMIC DNA]</scope>
    <source>
        <strain evidence="4 5">LMG 29542</strain>
    </source>
</reference>
<evidence type="ECO:0000256" key="3">
    <source>
        <dbReference type="SAM" id="Phobius"/>
    </source>
</evidence>
<evidence type="ECO:0008006" key="6">
    <source>
        <dbReference type="Google" id="ProtNLM"/>
    </source>
</evidence>
<dbReference type="RefSeq" id="WP_175223980.1">
    <property type="nucleotide sequence ID" value="NZ_CADIKH010000001.1"/>
</dbReference>
<feature type="transmembrane region" description="Helical" evidence="3">
    <location>
        <begin position="172"/>
        <end position="194"/>
    </location>
</feature>
<organism evidence="4 5">
    <name type="scientific">Paraburkholderia humisilvae</name>
    <dbReference type="NCBI Taxonomy" id="627669"/>
    <lineage>
        <taxon>Bacteria</taxon>
        <taxon>Pseudomonadati</taxon>
        <taxon>Pseudomonadota</taxon>
        <taxon>Betaproteobacteria</taxon>
        <taxon>Burkholderiales</taxon>
        <taxon>Burkholderiaceae</taxon>
        <taxon>Paraburkholderia</taxon>
    </lineage>
</organism>
<evidence type="ECO:0000313" key="4">
    <source>
        <dbReference type="EMBL" id="CAB3745698.1"/>
    </source>
</evidence>
<feature type="transmembrane region" description="Helical" evidence="3">
    <location>
        <begin position="410"/>
        <end position="430"/>
    </location>
</feature>
<dbReference type="AlphaFoldDB" id="A0A6J5CUR3"/>
<feature type="coiled-coil region" evidence="1">
    <location>
        <begin position="20"/>
        <end position="47"/>
    </location>
</feature>
<keyword evidence="3" id="KW-1133">Transmembrane helix</keyword>
<evidence type="ECO:0000256" key="2">
    <source>
        <dbReference type="SAM" id="MobiDB-lite"/>
    </source>
</evidence>
<feature type="region of interest" description="Disordered" evidence="2">
    <location>
        <begin position="1"/>
        <end position="20"/>
    </location>
</feature>
<evidence type="ECO:0000313" key="5">
    <source>
        <dbReference type="Proteomes" id="UP000494363"/>
    </source>
</evidence>
<keyword evidence="3" id="KW-0472">Membrane</keyword>
<gene>
    <name evidence="4" type="ORF">LMG29542_00021</name>
</gene>
<evidence type="ECO:0000256" key="1">
    <source>
        <dbReference type="SAM" id="Coils"/>
    </source>
</evidence>
<sequence length="543" mass="59124">MSDAQHDSAKESDRRSRRARARLSADLARAEAMVEAAADDGIELESEDVAVIRAASGVVDRGAWSDAWETGFYGTIGRIEKSVHYPSFQVFKDMKSSDELLSHASLTGLPLASHDIEALTQARVARIEHNWNAQIESEYYAALNRISKGVRPVAAATSGKEAYRGARRAIRIYTLTAISLTILVVGLSCLLFTVNQISDDVQRIVTINDASAMALHNQLLSYQSNIIEMRQGEEREIRKVAGSAIQTHDRSQDTEEMVIAAHEKASGDLRQLSNAQPAIQIKHLLQEFATNNRQLYNDVTRTRGIGDALFLPVTNPYTEPHCPPASTWGSSGPQVADHPHGASSPPLANWICSNKQVRANLEIKIPIMDADRVTNDHDQTLAPENVVDEGFQKIAAYQDIRAMAMYGREIVLSLVGAVTGFILPVLYAWLGASAAILRKIRIETETSTFHPEYSKVANRAHITCAVIVGIAIGLFSDLVQGGKNISPLAVAFIAGYASDKFFYFVDRLVDVIFPARAPGKSEPPQVAAPVGSGRAAARAQSEG</sequence>
<feature type="compositionally biased region" description="Basic and acidic residues" evidence="2">
    <location>
        <begin position="1"/>
        <end position="14"/>
    </location>
</feature>